<dbReference type="EMBL" id="NAJN01001156">
    <property type="protein sequence ID" value="TKA65295.1"/>
    <property type="molecule type" value="Genomic_DNA"/>
</dbReference>
<protein>
    <submittedName>
        <fullName evidence="2">Uncharacterized protein</fullName>
    </submittedName>
</protein>
<keyword evidence="3" id="KW-1185">Reference proteome</keyword>
<dbReference type="AlphaFoldDB" id="A0A4U0X4C6"/>
<evidence type="ECO:0000313" key="1">
    <source>
        <dbReference type="EMBL" id="TKA65295.1"/>
    </source>
</evidence>
<name>A0A4U0X4C6_9PEZI</name>
<gene>
    <name evidence="2" type="ORF">B0A49_06557</name>
    <name evidence="1" type="ORF">B0A49_09757</name>
</gene>
<sequence length="156" mass="16435">MTMYGNSDTKTYASTNGFLSIMQGSSVYQAVALPSSTLPNNTACPFWDDLKLYGASPDQGIFYSFNAAGTTVTYDYLLGRAGVPSEIYHFQVVYSTGAPGVFVYKYISVGCGNNGVDASVGIQGGNGFVQFSLDVADITPGMTITCDTNKSTCVAS</sequence>
<accession>A0A4U0X4C6</accession>
<reference evidence="2 3" key="1">
    <citation type="submission" date="2017-03" db="EMBL/GenBank/DDBJ databases">
        <title>Genomes of endolithic fungi from Antarctica.</title>
        <authorList>
            <person name="Coleine C."/>
            <person name="Masonjones S."/>
            <person name="Stajich J.E."/>
        </authorList>
    </citation>
    <scope>NUCLEOTIDE SEQUENCE [LARGE SCALE GENOMIC DNA]</scope>
    <source>
        <strain evidence="2 3">CCFEE 5187</strain>
    </source>
</reference>
<dbReference type="OrthoDB" id="5985073at2759"/>
<dbReference type="STRING" id="331657.A0A4U0X4C6"/>
<comment type="caution">
    <text evidence="2">The sequence shown here is derived from an EMBL/GenBank/DDBJ whole genome shotgun (WGS) entry which is preliminary data.</text>
</comment>
<dbReference type="EMBL" id="NAJN01000681">
    <property type="protein sequence ID" value="TKA69998.1"/>
    <property type="molecule type" value="Genomic_DNA"/>
</dbReference>
<organism evidence="2 3">
    <name type="scientific">Cryomyces minteri</name>
    <dbReference type="NCBI Taxonomy" id="331657"/>
    <lineage>
        <taxon>Eukaryota</taxon>
        <taxon>Fungi</taxon>
        <taxon>Dikarya</taxon>
        <taxon>Ascomycota</taxon>
        <taxon>Pezizomycotina</taxon>
        <taxon>Dothideomycetes</taxon>
        <taxon>Dothideomycetes incertae sedis</taxon>
        <taxon>Cryomyces</taxon>
    </lineage>
</organism>
<proteinExistence type="predicted"/>
<evidence type="ECO:0000313" key="2">
    <source>
        <dbReference type="EMBL" id="TKA69998.1"/>
    </source>
</evidence>
<evidence type="ECO:0000313" key="3">
    <source>
        <dbReference type="Proteomes" id="UP000308768"/>
    </source>
</evidence>
<dbReference type="Proteomes" id="UP000308768">
    <property type="component" value="Unassembled WGS sequence"/>
</dbReference>